<dbReference type="AlphaFoldDB" id="A0A8H4IYV4"/>
<organism evidence="2 3">
    <name type="scientific">Botryosphaeria dothidea</name>
    <dbReference type="NCBI Taxonomy" id="55169"/>
    <lineage>
        <taxon>Eukaryota</taxon>
        <taxon>Fungi</taxon>
        <taxon>Dikarya</taxon>
        <taxon>Ascomycota</taxon>
        <taxon>Pezizomycotina</taxon>
        <taxon>Dothideomycetes</taxon>
        <taxon>Dothideomycetes incertae sedis</taxon>
        <taxon>Botryosphaeriales</taxon>
        <taxon>Botryosphaeriaceae</taxon>
        <taxon>Botryosphaeria</taxon>
    </lineage>
</organism>
<comment type="caution">
    <text evidence="2">The sequence shown here is derived from an EMBL/GenBank/DDBJ whole genome shotgun (WGS) entry which is preliminary data.</text>
</comment>
<keyword evidence="3" id="KW-1185">Reference proteome</keyword>
<feature type="region of interest" description="Disordered" evidence="1">
    <location>
        <begin position="167"/>
        <end position="188"/>
    </location>
</feature>
<evidence type="ECO:0000256" key="1">
    <source>
        <dbReference type="SAM" id="MobiDB-lite"/>
    </source>
</evidence>
<evidence type="ECO:0000313" key="3">
    <source>
        <dbReference type="Proteomes" id="UP000572817"/>
    </source>
</evidence>
<accession>A0A8H4IYV4</accession>
<evidence type="ECO:0000313" key="2">
    <source>
        <dbReference type="EMBL" id="KAF4310071.1"/>
    </source>
</evidence>
<name>A0A8H4IYV4_9PEZI</name>
<sequence>MSRRTHKAPQVVSGTVQDEEITLIDLTFTQLRRLGIGKFYVYGADNREANADGFTQLKPVSDGRLRGQETPLFRGFLHQTLIVSPSHSYGDQFHYQHRFPTPEHVSKAITTFFEMNCVGKPMQIQSRFHNPWEFDDFAVHMPYYALTEKEKHKDEHVQRGDFCCLMPNPGERKNPQDPPVPQRNEGLGDLHKYPIEQHKGFCFERKAVTICLYDHSLDLHDEEGNISWGN</sequence>
<proteinExistence type="predicted"/>
<dbReference type="EMBL" id="WWBZ02000016">
    <property type="protein sequence ID" value="KAF4310071.1"/>
    <property type="molecule type" value="Genomic_DNA"/>
</dbReference>
<reference evidence="2" key="1">
    <citation type="submission" date="2020-04" db="EMBL/GenBank/DDBJ databases">
        <title>Genome Assembly and Annotation of Botryosphaeria dothidea sdau 11-99, a Latent Pathogen of Apple Fruit Ring Rot in China.</title>
        <authorList>
            <person name="Yu C."/>
            <person name="Diao Y."/>
            <person name="Lu Q."/>
            <person name="Zhao J."/>
            <person name="Cui S."/>
            <person name="Peng C."/>
            <person name="He B."/>
            <person name="Liu H."/>
        </authorList>
    </citation>
    <scope>NUCLEOTIDE SEQUENCE [LARGE SCALE GENOMIC DNA]</scope>
    <source>
        <strain evidence="2">Sdau11-99</strain>
    </source>
</reference>
<protein>
    <submittedName>
        <fullName evidence="2">Uncharacterized protein</fullName>
    </submittedName>
</protein>
<gene>
    <name evidence="2" type="ORF">GTA08_BOTSDO03182</name>
</gene>
<dbReference type="Proteomes" id="UP000572817">
    <property type="component" value="Unassembled WGS sequence"/>
</dbReference>